<dbReference type="GO" id="GO:0003677">
    <property type="term" value="F:DNA binding"/>
    <property type="evidence" value="ECO:0007669"/>
    <property type="project" value="UniProtKB-KW"/>
</dbReference>
<feature type="coiled-coil region" evidence="7">
    <location>
        <begin position="229"/>
        <end position="263"/>
    </location>
</feature>
<reference evidence="9" key="1">
    <citation type="submission" date="2020-05" db="UniProtKB">
        <authorList>
            <consortium name="EnsemblMetazoa"/>
        </authorList>
    </citation>
    <scope>IDENTIFICATION</scope>
    <source>
        <strain evidence="9">TTRI</strain>
    </source>
</reference>
<organism evidence="9 10">
    <name type="scientific">Glossina austeni</name>
    <name type="common">Savannah tsetse fly</name>
    <dbReference type="NCBI Taxonomy" id="7395"/>
    <lineage>
        <taxon>Eukaryota</taxon>
        <taxon>Metazoa</taxon>
        <taxon>Ecdysozoa</taxon>
        <taxon>Arthropoda</taxon>
        <taxon>Hexapoda</taxon>
        <taxon>Insecta</taxon>
        <taxon>Pterygota</taxon>
        <taxon>Neoptera</taxon>
        <taxon>Endopterygota</taxon>
        <taxon>Diptera</taxon>
        <taxon>Brachycera</taxon>
        <taxon>Muscomorpha</taxon>
        <taxon>Hippoboscoidea</taxon>
        <taxon>Glossinidae</taxon>
        <taxon>Glossina</taxon>
    </lineage>
</organism>
<evidence type="ECO:0000256" key="4">
    <source>
        <dbReference type="ARBA" id="ARBA00023125"/>
    </source>
</evidence>
<evidence type="ECO:0000256" key="1">
    <source>
        <dbReference type="ARBA" id="ARBA00011764"/>
    </source>
</evidence>
<feature type="domain" description="Myb/SANT-like DNA-binding" evidence="8">
    <location>
        <begin position="6"/>
        <end position="81"/>
    </location>
</feature>
<evidence type="ECO:0000256" key="5">
    <source>
        <dbReference type="ARBA" id="ARBA00023163"/>
    </source>
</evidence>
<dbReference type="Pfam" id="PF13873">
    <property type="entry name" value="Myb_DNA-bind_5"/>
    <property type="match status" value="1"/>
</dbReference>
<keyword evidence="7" id="KW-0175">Coiled coil</keyword>
<keyword evidence="5" id="KW-0804">Transcription</keyword>
<dbReference type="InterPro" id="IPR028002">
    <property type="entry name" value="Myb_DNA-bind_5"/>
</dbReference>
<dbReference type="Proteomes" id="UP000078200">
    <property type="component" value="Unassembled WGS sequence"/>
</dbReference>
<comment type="subunit">
    <text evidence="1">Self-associates forming complexes of several hundred monomers.</text>
</comment>
<evidence type="ECO:0000313" key="9">
    <source>
        <dbReference type="EnsemblMetazoa" id="GAUT030178-PA"/>
    </source>
</evidence>
<keyword evidence="10" id="KW-1185">Reference proteome</keyword>
<evidence type="ECO:0000256" key="3">
    <source>
        <dbReference type="ARBA" id="ARBA00023015"/>
    </source>
</evidence>
<keyword evidence="4" id="KW-0238">DNA-binding</keyword>
<dbReference type="VEuPathDB" id="VectorBase:GAUT030178"/>
<evidence type="ECO:0000313" key="10">
    <source>
        <dbReference type="Proteomes" id="UP000078200"/>
    </source>
</evidence>
<sequence>MRICKRNTNFSADDVKLLLSLVTERQSIVGCKRTDRVSSQVKEECWKAIEKTFNMKSNVFRSYKELRKKFDNIKSSCKRQTNKEKIFMHSSSGDLSQTTAPENDDVEEKGVFQEHDLKNYQKEPGDNIDFEKYKVQVSTVPSLDSESEDLSLLTEREDKPSSDYDYEYRHNYISKLKKRKRRTELPGLPQSAPSCRKVAYVKATWLQEKAEVEINMLKQEHHIKMRHMEERHKLEMEKYKMELALLKINLDLKKRELDERERAKAKIESVIFEAKIAQNDSDYQQ</sequence>
<name>A0A1A9V9I5_GLOAU</name>
<protein>
    <recommendedName>
        <fullName evidence="2">Regulatory protein zeste</fullName>
    </recommendedName>
</protein>
<evidence type="ECO:0000259" key="8">
    <source>
        <dbReference type="Pfam" id="PF13873"/>
    </source>
</evidence>
<comment type="function">
    <text evidence="6">Involved in transvection phenomena (= synapsis-dependent gene expression), where the synaptic pairing of chromosomes carrying genes with which zeste interacts influences the expression of these genes. Zeste binds to DNA and stimulates transcription from a nearby promoter.</text>
</comment>
<dbReference type="EnsemblMetazoa" id="GAUT030178-RA">
    <property type="protein sequence ID" value="GAUT030178-PA"/>
    <property type="gene ID" value="GAUT030178"/>
</dbReference>
<evidence type="ECO:0000256" key="7">
    <source>
        <dbReference type="SAM" id="Coils"/>
    </source>
</evidence>
<proteinExistence type="predicted"/>
<accession>A0A1A9V9I5</accession>
<dbReference type="AlphaFoldDB" id="A0A1A9V9I5"/>
<keyword evidence="3" id="KW-0805">Transcription regulation</keyword>
<evidence type="ECO:0000256" key="6">
    <source>
        <dbReference type="ARBA" id="ARBA00025466"/>
    </source>
</evidence>
<evidence type="ECO:0000256" key="2">
    <source>
        <dbReference type="ARBA" id="ARBA00016807"/>
    </source>
</evidence>